<evidence type="ECO:0000256" key="1">
    <source>
        <dbReference type="ARBA" id="ARBA00006612"/>
    </source>
</evidence>
<dbReference type="PANTHER" id="PTHR22980">
    <property type="entry name" value="CORTISTATIN"/>
    <property type="match status" value="1"/>
</dbReference>
<evidence type="ECO:0000313" key="6">
    <source>
        <dbReference type="Ensembl" id="ENSPSMP00000030082.1"/>
    </source>
</evidence>
<comment type="similarity">
    <text evidence="1">Belongs to the TAF9 family. CENP-S/MHF1 subfamily.</text>
</comment>
<evidence type="ECO:0000256" key="3">
    <source>
        <dbReference type="ARBA" id="ARBA00022763"/>
    </source>
</evidence>
<dbReference type="GO" id="GO:0043240">
    <property type="term" value="C:Fanconi anaemia nuclear complex"/>
    <property type="evidence" value="ECO:0007669"/>
    <property type="project" value="TreeGrafter"/>
</dbReference>
<dbReference type="GO" id="GO:0071821">
    <property type="term" value="C:FANCM-MHF complex"/>
    <property type="evidence" value="ECO:0007669"/>
    <property type="project" value="InterPro"/>
</dbReference>
<dbReference type="GO" id="GO:0046982">
    <property type="term" value="F:protein heterodimerization activity"/>
    <property type="evidence" value="ECO:0007669"/>
    <property type="project" value="InterPro"/>
</dbReference>
<keyword evidence="7" id="KW-1185">Reference proteome</keyword>
<dbReference type="GO" id="GO:0031297">
    <property type="term" value="P:replication fork processing"/>
    <property type="evidence" value="ECO:0007669"/>
    <property type="project" value="TreeGrafter"/>
</dbReference>
<dbReference type="PANTHER" id="PTHR22980:SF0">
    <property type="entry name" value="CENTROMERE PROTEIN S"/>
    <property type="match status" value="1"/>
</dbReference>
<dbReference type="Gene3D" id="1.10.20.10">
    <property type="entry name" value="Histone, subunit A"/>
    <property type="match status" value="1"/>
</dbReference>
<dbReference type="GO" id="GO:0006281">
    <property type="term" value="P:DNA repair"/>
    <property type="evidence" value="ECO:0007669"/>
    <property type="project" value="UniProtKB-KW"/>
</dbReference>
<dbReference type="GO" id="GO:0003677">
    <property type="term" value="F:DNA binding"/>
    <property type="evidence" value="ECO:0007669"/>
    <property type="project" value="UniProtKB-KW"/>
</dbReference>
<name>A0A8C9AGF4_PROSS</name>
<proteinExistence type="inferred from homology"/>
<accession>A0A8C9AGF4</accession>
<evidence type="ECO:0000256" key="2">
    <source>
        <dbReference type="ARBA" id="ARBA00016400"/>
    </source>
</evidence>
<evidence type="ECO:0000256" key="4">
    <source>
        <dbReference type="ARBA" id="ARBA00023125"/>
    </source>
</evidence>
<dbReference type="InterPro" id="IPR009072">
    <property type="entry name" value="Histone-fold"/>
</dbReference>
<keyword evidence="3" id="KW-0227">DNA damage</keyword>
<sequence>MGGVEAEEQQRLSCQQRLKAAVHYTVHCLCEDVASDKEMHFSGQTVAAILEMTVQQCKNFAEDLEMFPGGVIYCRGRRPGGDGRGCGEGRRT</sequence>
<reference evidence="6" key="1">
    <citation type="submission" date="2025-08" db="UniProtKB">
        <authorList>
            <consortium name="Ensembl"/>
        </authorList>
    </citation>
    <scope>IDENTIFICATION</scope>
</reference>
<protein>
    <recommendedName>
        <fullName evidence="2">Centromere protein S</fullName>
    </recommendedName>
</protein>
<evidence type="ECO:0000313" key="7">
    <source>
        <dbReference type="Proteomes" id="UP000694414"/>
    </source>
</evidence>
<reference evidence="6" key="2">
    <citation type="submission" date="2025-09" db="UniProtKB">
        <authorList>
            <consortium name="Ensembl"/>
        </authorList>
    </citation>
    <scope>IDENTIFICATION</scope>
</reference>
<dbReference type="GO" id="GO:0000712">
    <property type="term" value="P:resolution of meiotic recombination intermediates"/>
    <property type="evidence" value="ECO:0007669"/>
    <property type="project" value="TreeGrafter"/>
</dbReference>
<dbReference type="Pfam" id="PF15630">
    <property type="entry name" value="CENP-S"/>
    <property type="match status" value="1"/>
</dbReference>
<keyword evidence="4" id="KW-0238">DNA-binding</keyword>
<organism evidence="6 7">
    <name type="scientific">Prolemur simus</name>
    <name type="common">Greater bamboo lemur</name>
    <name type="synonym">Hapalemur simus</name>
    <dbReference type="NCBI Taxonomy" id="1328070"/>
    <lineage>
        <taxon>Eukaryota</taxon>
        <taxon>Metazoa</taxon>
        <taxon>Chordata</taxon>
        <taxon>Craniata</taxon>
        <taxon>Vertebrata</taxon>
        <taxon>Euteleostomi</taxon>
        <taxon>Mammalia</taxon>
        <taxon>Eutheria</taxon>
        <taxon>Euarchontoglires</taxon>
        <taxon>Primates</taxon>
        <taxon>Strepsirrhini</taxon>
        <taxon>Lemuriformes</taxon>
        <taxon>Lemuridae</taxon>
        <taxon>Prolemur</taxon>
    </lineage>
</organism>
<dbReference type="GeneTree" id="ENSGT00510000048007"/>
<dbReference type="Proteomes" id="UP000694414">
    <property type="component" value="Unplaced"/>
</dbReference>
<keyword evidence="5" id="KW-0234">DNA repair</keyword>
<dbReference type="Ensembl" id="ENSPSMT00000034704.1">
    <property type="protein sequence ID" value="ENSPSMP00000030082.1"/>
    <property type="gene ID" value="ENSPSMG00000020863.1"/>
</dbReference>
<dbReference type="AlphaFoldDB" id="A0A8C9AGF4"/>
<evidence type="ECO:0000256" key="5">
    <source>
        <dbReference type="ARBA" id="ARBA00023204"/>
    </source>
</evidence>
<dbReference type="InterPro" id="IPR029003">
    <property type="entry name" value="CENP-S/Mhf1"/>
</dbReference>
<dbReference type="GO" id="GO:0003682">
    <property type="term" value="F:chromatin binding"/>
    <property type="evidence" value="ECO:0007669"/>
    <property type="project" value="TreeGrafter"/>
</dbReference>